<evidence type="ECO:0000313" key="2">
    <source>
        <dbReference type="Proteomes" id="UP000008461"/>
    </source>
</evidence>
<proteinExistence type="predicted"/>
<accession>F4KQA7</accession>
<keyword evidence="2" id="KW-1185">Reference proteome</keyword>
<sequence length="59" mass="6826">MNYFSFGKFNPCKILAKKSKKFGIIEIIAYLKRSVDSFEIILYICLPFKVCYFAIPHAG</sequence>
<evidence type="ECO:0000313" key="1">
    <source>
        <dbReference type="EMBL" id="AEE48933.1"/>
    </source>
</evidence>
<dbReference type="EMBL" id="CP002691">
    <property type="protein sequence ID" value="AEE48933.1"/>
    <property type="molecule type" value="Genomic_DNA"/>
</dbReference>
<dbReference type="Proteomes" id="UP000008461">
    <property type="component" value="Chromosome"/>
</dbReference>
<name>F4KQA7_HALH1</name>
<dbReference type="STRING" id="760192.Halhy_1034"/>
<reference evidence="1 2" key="1">
    <citation type="journal article" date="2011" name="Stand. Genomic Sci.">
        <title>Complete genome sequence of Haliscomenobacter hydrossis type strain (O).</title>
        <authorList>
            <consortium name="US DOE Joint Genome Institute (JGI-PGF)"/>
            <person name="Daligault H."/>
            <person name="Lapidus A."/>
            <person name="Zeytun A."/>
            <person name="Nolan M."/>
            <person name="Lucas S."/>
            <person name="Del Rio T.G."/>
            <person name="Tice H."/>
            <person name="Cheng J.F."/>
            <person name="Tapia R."/>
            <person name="Han C."/>
            <person name="Goodwin L."/>
            <person name="Pitluck S."/>
            <person name="Liolios K."/>
            <person name="Pagani I."/>
            <person name="Ivanova N."/>
            <person name="Huntemann M."/>
            <person name="Mavromatis K."/>
            <person name="Mikhailova N."/>
            <person name="Pati A."/>
            <person name="Chen A."/>
            <person name="Palaniappan K."/>
            <person name="Land M."/>
            <person name="Hauser L."/>
            <person name="Brambilla E.M."/>
            <person name="Rohde M."/>
            <person name="Verbarg S."/>
            <person name="Goker M."/>
            <person name="Bristow J."/>
            <person name="Eisen J.A."/>
            <person name="Markowitz V."/>
            <person name="Hugenholtz P."/>
            <person name="Kyrpides N.C."/>
            <person name="Klenk H.P."/>
            <person name="Woyke T."/>
        </authorList>
    </citation>
    <scope>NUCLEOTIDE SEQUENCE [LARGE SCALE GENOMIC DNA]</scope>
    <source>
        <strain evidence="2">ATCC 27775 / DSM 1100 / LMG 10767 / O</strain>
    </source>
</reference>
<dbReference type="KEGG" id="hhy:Halhy_1034"/>
<reference key="2">
    <citation type="submission" date="2011-04" db="EMBL/GenBank/DDBJ databases">
        <title>Complete sequence of chromosome of Haliscomenobacter hydrossis DSM 1100.</title>
        <authorList>
            <consortium name="US DOE Joint Genome Institute (JGI-PGF)"/>
            <person name="Lucas S."/>
            <person name="Han J."/>
            <person name="Lapidus A."/>
            <person name="Bruce D."/>
            <person name="Goodwin L."/>
            <person name="Pitluck S."/>
            <person name="Peters L."/>
            <person name="Kyrpides N."/>
            <person name="Mavromatis K."/>
            <person name="Ivanova N."/>
            <person name="Ovchinnikova G."/>
            <person name="Pagani I."/>
            <person name="Daligault H."/>
            <person name="Detter J.C."/>
            <person name="Han C."/>
            <person name="Land M."/>
            <person name="Hauser L."/>
            <person name="Markowitz V."/>
            <person name="Cheng J.-F."/>
            <person name="Hugenholtz P."/>
            <person name="Woyke T."/>
            <person name="Wu D."/>
            <person name="Verbarg S."/>
            <person name="Frueling A."/>
            <person name="Brambilla E."/>
            <person name="Klenk H.-P."/>
            <person name="Eisen J.A."/>
        </authorList>
    </citation>
    <scope>NUCLEOTIDE SEQUENCE</scope>
    <source>
        <strain>DSM 1100</strain>
    </source>
</reference>
<gene>
    <name evidence="1" type="ordered locus">Halhy_1034</name>
</gene>
<protein>
    <submittedName>
        <fullName evidence="1">Uncharacterized protein</fullName>
    </submittedName>
</protein>
<dbReference type="HOGENOM" id="CLU_2954113_0_0_10"/>
<organism evidence="1 2">
    <name type="scientific">Haliscomenobacter hydrossis (strain ATCC 27775 / DSM 1100 / LMG 10767 / O)</name>
    <dbReference type="NCBI Taxonomy" id="760192"/>
    <lineage>
        <taxon>Bacteria</taxon>
        <taxon>Pseudomonadati</taxon>
        <taxon>Bacteroidota</taxon>
        <taxon>Saprospiria</taxon>
        <taxon>Saprospirales</taxon>
        <taxon>Haliscomenobacteraceae</taxon>
        <taxon>Haliscomenobacter</taxon>
    </lineage>
</organism>
<dbReference type="AlphaFoldDB" id="F4KQA7"/>